<dbReference type="Proteomes" id="UP000222824">
    <property type="component" value="Unassembled WGS sequence"/>
</dbReference>
<evidence type="ECO:0000313" key="2">
    <source>
        <dbReference type="Proteomes" id="UP000222824"/>
    </source>
</evidence>
<proteinExistence type="predicted"/>
<dbReference type="EMBL" id="NHOA01000028">
    <property type="protein sequence ID" value="PHQ39890.1"/>
    <property type="molecule type" value="Genomic_DNA"/>
</dbReference>
<evidence type="ECO:0000313" key="1">
    <source>
        <dbReference type="EMBL" id="PHQ39890.1"/>
    </source>
</evidence>
<dbReference type="AlphaFoldDB" id="A0A2G1WLL6"/>
<sequence length="212" mass="24337">MSYAENPRLSVCIEWINLGFVERGRTPREIIEKSIRHHLAILSLSNTVIVLEDLGVDRSRIAVHNWVQKADLQPADGESSDRVAVDQKVIRVNDEQCWLYAAVDPETNRILHSRLFPTYTIPIARGFLTELAEKHDVEDALFLVGDADDLIGALRREDYSYLVEQHGFRNSVEHVFREVEHQISSFSNCFSHVDPPTAEAWLQAHTVWWNHA</sequence>
<name>A0A2G1WLL6_9EURY</name>
<reference evidence="1 2" key="1">
    <citation type="journal article" date="2014" name="Front. Microbiol.">
        <title>Population and genomic analysis of the genus Halorubrum.</title>
        <authorList>
            <person name="Fullmer M.S."/>
            <person name="Soucy S.M."/>
            <person name="Swithers K.S."/>
            <person name="Makkay A.M."/>
            <person name="Wheeler R."/>
            <person name="Ventosa A."/>
            <person name="Gogarten J.P."/>
            <person name="Papke R.T."/>
        </authorList>
    </citation>
    <scope>NUCLEOTIDE SEQUENCE [LARGE SCALE GENOMIC DNA]</scope>
    <source>
        <strain evidence="1 2">C49</strain>
    </source>
</reference>
<comment type="caution">
    <text evidence="1">The sequence shown here is derived from an EMBL/GenBank/DDBJ whole genome shotgun (WGS) entry which is preliminary data.</text>
</comment>
<dbReference type="OrthoDB" id="359563at2157"/>
<accession>A0A2G1WLL6</accession>
<dbReference type="InterPro" id="IPR047930">
    <property type="entry name" value="Transpos_IS6"/>
</dbReference>
<dbReference type="RefSeq" id="WP_099254376.1">
    <property type="nucleotide sequence ID" value="NZ_NHOA01000028.1"/>
</dbReference>
<keyword evidence="2" id="KW-1185">Reference proteome</keyword>
<organism evidence="1 2">
    <name type="scientific">Halorubrum persicum</name>
    <dbReference type="NCBI Taxonomy" id="1383844"/>
    <lineage>
        <taxon>Archaea</taxon>
        <taxon>Methanobacteriati</taxon>
        <taxon>Methanobacteriota</taxon>
        <taxon>Stenosarchaea group</taxon>
        <taxon>Halobacteria</taxon>
        <taxon>Halobacteriales</taxon>
        <taxon>Haloferacaceae</taxon>
        <taxon>Halorubrum</taxon>
    </lineage>
</organism>
<gene>
    <name evidence="1" type="ORF">DJ69_03780</name>
</gene>
<protein>
    <submittedName>
        <fullName evidence="1">IS6 family transposase</fullName>
    </submittedName>
</protein>
<dbReference type="PANTHER" id="PTHR39967:SF1">
    <property type="entry name" value="ISH14-TYPE TRANSPOSASE HSIRS44"/>
    <property type="match status" value="1"/>
</dbReference>
<dbReference type="NCBIfam" id="NF033587">
    <property type="entry name" value="transpos_IS6"/>
    <property type="match status" value="1"/>
</dbReference>
<dbReference type="PANTHER" id="PTHR39967">
    <property type="match status" value="1"/>
</dbReference>